<keyword evidence="2 11" id="KW-0645">Protease</keyword>
<dbReference type="AlphaFoldDB" id="A0A3A5JUE0"/>
<comment type="similarity">
    <text evidence="1">Belongs to the peptidase M43B family.</text>
</comment>
<evidence type="ECO:0000259" key="10">
    <source>
        <dbReference type="Pfam" id="PF05572"/>
    </source>
</evidence>
<dbReference type="PANTHER" id="PTHR47466:SF1">
    <property type="entry name" value="METALLOPROTEASE MEP1 (AFU_ORTHOLOGUE AFUA_1G07730)-RELATED"/>
    <property type="match status" value="1"/>
</dbReference>
<sequence>MVQRRRCATIDVGSGDRARMAELEAQFIQDTRITEADLSLIIPVHFIHVVDGEQGAISAVQRKQQVKVLNDAYAPMGIVFTAEEGNVSVVDNPEFFRMGHMSARERNCKTQNQAVDPKRGLNFYTAEPGGGLLGWATFPFQMEGDPAMDGVVIMHSSLPGGTGAPYDLGMTAVHEVGHWLGLYHTFQDACVLPGDEVSDTPAHSGPNYGKPADAEQPHNLCANASAGAECPIHNYMNYVDDDWMHEFTNGQRERMWAQVGMFRRDLLTSQAAAAVAEEAEVWAQVRW</sequence>
<keyword evidence="4" id="KW-0732">Signal</keyword>
<evidence type="ECO:0000256" key="8">
    <source>
        <dbReference type="ARBA" id="ARBA00023157"/>
    </source>
</evidence>
<reference evidence="11 12" key="1">
    <citation type="submission" date="2018-09" db="EMBL/GenBank/DDBJ databases">
        <title>Mesorhizobium carmichaelinearum sp. nov. isolated from Carmichaelinea spp. root nodules in New Zealand.</title>
        <authorList>
            <person name="De Meyer S.E."/>
        </authorList>
    </citation>
    <scope>NUCLEOTIDE SEQUENCE [LARGE SCALE GENOMIC DNA]</scope>
    <source>
        <strain evidence="11 12">ICMP19557</strain>
    </source>
</reference>
<organism evidence="11 12">
    <name type="scientific">Mesorhizobium waimense</name>
    <dbReference type="NCBI Taxonomy" id="1300307"/>
    <lineage>
        <taxon>Bacteria</taxon>
        <taxon>Pseudomonadati</taxon>
        <taxon>Pseudomonadota</taxon>
        <taxon>Alphaproteobacteria</taxon>
        <taxon>Hyphomicrobiales</taxon>
        <taxon>Phyllobacteriaceae</taxon>
        <taxon>Mesorhizobium</taxon>
    </lineage>
</organism>
<keyword evidence="12" id="KW-1185">Reference proteome</keyword>
<feature type="region of interest" description="Disordered" evidence="9">
    <location>
        <begin position="197"/>
        <end position="216"/>
    </location>
</feature>
<evidence type="ECO:0000256" key="7">
    <source>
        <dbReference type="ARBA" id="ARBA00023049"/>
    </source>
</evidence>
<keyword evidence="6" id="KW-0862">Zinc</keyword>
<dbReference type="OrthoDB" id="7355596at2"/>
<dbReference type="CDD" id="cd04275">
    <property type="entry name" value="ZnMc_pappalysin_like"/>
    <property type="match status" value="1"/>
</dbReference>
<evidence type="ECO:0000313" key="12">
    <source>
        <dbReference type="Proteomes" id="UP000272706"/>
    </source>
</evidence>
<keyword evidence="3" id="KW-0479">Metal-binding</keyword>
<dbReference type="EMBL" id="QZWZ01000081">
    <property type="protein sequence ID" value="RJT23909.1"/>
    <property type="molecule type" value="Genomic_DNA"/>
</dbReference>
<dbReference type="GO" id="GO:0046872">
    <property type="term" value="F:metal ion binding"/>
    <property type="evidence" value="ECO:0007669"/>
    <property type="project" value="UniProtKB-KW"/>
</dbReference>
<evidence type="ECO:0000256" key="1">
    <source>
        <dbReference type="ARBA" id="ARBA00008721"/>
    </source>
</evidence>
<dbReference type="GO" id="GO:0008237">
    <property type="term" value="F:metallopeptidase activity"/>
    <property type="evidence" value="ECO:0007669"/>
    <property type="project" value="UniProtKB-KW"/>
</dbReference>
<proteinExistence type="inferred from homology"/>
<feature type="domain" description="Peptidase M43 pregnancy-associated plasma-A" evidence="10">
    <location>
        <begin position="170"/>
        <end position="258"/>
    </location>
</feature>
<evidence type="ECO:0000256" key="2">
    <source>
        <dbReference type="ARBA" id="ARBA00022670"/>
    </source>
</evidence>
<gene>
    <name evidence="11" type="ORF">D3227_38185</name>
</gene>
<evidence type="ECO:0000256" key="4">
    <source>
        <dbReference type="ARBA" id="ARBA00022729"/>
    </source>
</evidence>
<dbReference type="InterPro" id="IPR024079">
    <property type="entry name" value="MetalloPept_cat_dom_sf"/>
</dbReference>
<dbReference type="GO" id="GO:0006508">
    <property type="term" value="P:proteolysis"/>
    <property type="evidence" value="ECO:0007669"/>
    <property type="project" value="UniProtKB-KW"/>
</dbReference>
<evidence type="ECO:0000256" key="3">
    <source>
        <dbReference type="ARBA" id="ARBA00022723"/>
    </source>
</evidence>
<dbReference type="Pfam" id="PF05572">
    <property type="entry name" value="Peptidase_M43"/>
    <property type="match status" value="1"/>
</dbReference>
<accession>A0A3A5JUE0</accession>
<evidence type="ECO:0000256" key="6">
    <source>
        <dbReference type="ARBA" id="ARBA00022833"/>
    </source>
</evidence>
<name>A0A3A5JUE0_9HYPH</name>
<dbReference type="InterPro" id="IPR008754">
    <property type="entry name" value="Peptidase_M43"/>
</dbReference>
<protein>
    <submittedName>
        <fullName evidence="11">Zinc metalloprotease</fullName>
    </submittedName>
</protein>
<dbReference type="SUPFAM" id="SSF55486">
    <property type="entry name" value="Metalloproteases ('zincins'), catalytic domain"/>
    <property type="match status" value="1"/>
</dbReference>
<dbReference type="PANTHER" id="PTHR47466">
    <property type="match status" value="1"/>
</dbReference>
<keyword evidence="8" id="KW-1015">Disulfide bond</keyword>
<keyword evidence="5" id="KW-0378">Hydrolase</keyword>
<dbReference type="Proteomes" id="UP000272706">
    <property type="component" value="Unassembled WGS sequence"/>
</dbReference>
<comment type="caution">
    <text evidence="11">The sequence shown here is derived from an EMBL/GenBank/DDBJ whole genome shotgun (WGS) entry which is preliminary data.</text>
</comment>
<keyword evidence="7 11" id="KW-0482">Metalloprotease</keyword>
<dbReference type="Gene3D" id="3.40.390.10">
    <property type="entry name" value="Collagenase (Catalytic Domain)"/>
    <property type="match status" value="1"/>
</dbReference>
<evidence type="ECO:0000313" key="11">
    <source>
        <dbReference type="EMBL" id="RJT23909.1"/>
    </source>
</evidence>
<evidence type="ECO:0000256" key="9">
    <source>
        <dbReference type="SAM" id="MobiDB-lite"/>
    </source>
</evidence>
<evidence type="ECO:0000256" key="5">
    <source>
        <dbReference type="ARBA" id="ARBA00022801"/>
    </source>
</evidence>